<dbReference type="InterPro" id="IPR036652">
    <property type="entry name" value="YjeF_N_dom_sf"/>
</dbReference>
<feature type="binding site" evidence="18">
    <location>
        <begin position="137"/>
        <end position="143"/>
    </location>
    <ligand>
        <name>(6S)-NADPHX</name>
        <dbReference type="ChEBI" id="CHEBI:64076"/>
    </ligand>
</feature>
<dbReference type="PANTHER" id="PTHR12592:SF0">
    <property type="entry name" value="ATP-DEPENDENT (S)-NAD(P)H-HYDRATE DEHYDRATASE"/>
    <property type="match status" value="1"/>
</dbReference>
<dbReference type="SUPFAM" id="SSF53613">
    <property type="entry name" value="Ribokinase-like"/>
    <property type="match status" value="1"/>
</dbReference>
<dbReference type="InterPro" id="IPR030677">
    <property type="entry name" value="Nnr"/>
</dbReference>
<evidence type="ECO:0000256" key="12">
    <source>
        <dbReference type="ARBA" id="ARBA00023239"/>
    </source>
</evidence>
<dbReference type="PIRSF" id="PIRSF017184">
    <property type="entry name" value="Nnr"/>
    <property type="match status" value="1"/>
</dbReference>
<keyword evidence="13" id="KW-0511">Multifunctional enzyme</keyword>
<dbReference type="HAMAP" id="MF_01966">
    <property type="entry name" value="NADHX_epimerase"/>
    <property type="match status" value="1"/>
</dbReference>
<evidence type="ECO:0000256" key="13">
    <source>
        <dbReference type="ARBA" id="ARBA00023268"/>
    </source>
</evidence>
<feature type="binding site" evidence="17">
    <location>
        <begin position="419"/>
        <end position="423"/>
    </location>
    <ligand>
        <name>AMP</name>
        <dbReference type="ChEBI" id="CHEBI:456215"/>
    </ligand>
</feature>
<keyword evidence="11 18" id="KW-0413">Isomerase</keyword>
<dbReference type="GO" id="GO:0052856">
    <property type="term" value="F:NAD(P)HX epimerase activity"/>
    <property type="evidence" value="ECO:0007669"/>
    <property type="project" value="UniProtKB-UniRule"/>
</dbReference>
<dbReference type="PROSITE" id="PS51385">
    <property type="entry name" value="YJEF_N"/>
    <property type="match status" value="1"/>
</dbReference>
<evidence type="ECO:0000256" key="9">
    <source>
        <dbReference type="ARBA" id="ARBA00022958"/>
    </source>
</evidence>
<dbReference type="InterPro" id="IPR000631">
    <property type="entry name" value="CARKD"/>
</dbReference>
<evidence type="ECO:0000256" key="2">
    <source>
        <dbReference type="ARBA" id="ARBA00000909"/>
    </source>
</evidence>
<evidence type="ECO:0000256" key="17">
    <source>
        <dbReference type="HAMAP-Rule" id="MF_01965"/>
    </source>
</evidence>
<sequence>MIPVVSRVEMRAFDAHAIGACKVPSLVLMENAGRGAAEVIEREALGGRPRGKRVVVVCGTGNNGGDGFVVARRLASRGAIVEAWLVGEAPKTQDCQLNMDAFAGIGGRVGRVDLDGSLGGRRAVLGKADVIVDAIFGTGLDRAIEGPLARLIEVINEMAAVKVALDVPSGMNADTGATMGTAVIADMTVSFAHPKLGHVTPHGARLSGHVHVVDIGVPASLWTARSADLLEARDVRAVLLPRPIDAHKYRAGHVAVLAGSPGKVGAALLCAHGALRGGAGAATIVTWPESATALESRVVEIMTARIHEGSELTDQIDAALVHKRAVVMGPGFGTGDGARAAVNHVLSTFPGTIVADADALSLHARAIEEFSAAGGRAILTPHAGELGRLLGMTSEEIEADRFTAARTAAARAHAVVILKGAHTVIAAPDGRVVVNSTGNAALATAGAGDVLAGLTGALACTLTPFEAAWAAVYLHGASGDAWKEANADRGMTASDIADGLPGVYASLLNVGHARGERA</sequence>
<feature type="binding site" evidence="18">
    <location>
        <begin position="62"/>
        <end position="66"/>
    </location>
    <ligand>
        <name>(6S)-NADPHX</name>
        <dbReference type="ChEBI" id="CHEBI:64076"/>
    </ligand>
</feature>
<evidence type="ECO:0000256" key="6">
    <source>
        <dbReference type="ARBA" id="ARBA00022741"/>
    </source>
</evidence>
<dbReference type="PANTHER" id="PTHR12592">
    <property type="entry name" value="ATP-DEPENDENT (S)-NAD(P)H-HYDRATE DEHYDRATASE FAMILY MEMBER"/>
    <property type="match status" value="1"/>
</dbReference>
<comment type="function">
    <text evidence="14 19">Bifunctional enzyme that catalyzes the epimerization of the S- and R-forms of NAD(P)HX and the dehydration of the S-form of NAD(P)HX at the expense of ADP, which is converted to AMP. This allows the repair of both epimers of NAD(P)HX, a damaged form of NAD(P)H that is a result of enzymatic or heat-dependent hydration.</text>
</comment>
<dbReference type="KEGG" id="llu:AKJ09_06574"/>
<dbReference type="Gene3D" id="3.40.1190.20">
    <property type="match status" value="1"/>
</dbReference>
<comment type="subunit">
    <text evidence="17">Homotetramer.</text>
</comment>
<dbReference type="EMBL" id="CP012333">
    <property type="protein sequence ID" value="AKU99910.1"/>
    <property type="molecule type" value="Genomic_DNA"/>
</dbReference>
<feature type="binding site" evidence="17">
    <location>
        <position position="331"/>
    </location>
    <ligand>
        <name>(6S)-NADPHX</name>
        <dbReference type="ChEBI" id="CHEBI:64076"/>
    </ligand>
</feature>
<dbReference type="GO" id="GO:0046872">
    <property type="term" value="F:metal ion binding"/>
    <property type="evidence" value="ECO:0007669"/>
    <property type="project" value="UniProtKB-UniRule"/>
</dbReference>
<dbReference type="GO" id="GO:0052855">
    <property type="term" value="F:ADP-dependent NAD(P)H-hydrate dehydratase activity"/>
    <property type="evidence" value="ECO:0007669"/>
    <property type="project" value="UniProtKB-UniRule"/>
</dbReference>
<dbReference type="GO" id="GO:0110051">
    <property type="term" value="P:metabolite repair"/>
    <property type="evidence" value="ECO:0007669"/>
    <property type="project" value="TreeGrafter"/>
</dbReference>
<gene>
    <name evidence="17" type="primary">nnrD</name>
    <name evidence="18" type="synonym">nnrE</name>
    <name evidence="22" type="ORF">AKJ09_06574</name>
</gene>
<dbReference type="PROSITE" id="PS51383">
    <property type="entry name" value="YJEF_C_3"/>
    <property type="match status" value="1"/>
</dbReference>
<feature type="binding site" evidence="17">
    <location>
        <position position="449"/>
    </location>
    <ligand>
        <name>(6S)-NADPHX</name>
        <dbReference type="ChEBI" id="CHEBI:64076"/>
    </ligand>
</feature>
<comment type="function">
    <text evidence="18">Catalyzes the epimerization of the S- and R-forms of NAD(P)HX, a damaged form of NAD(P)H that is a result of enzymatic or heat-dependent hydration. This is a prerequisite for the S-specific NAD(P)H-hydrate dehydratase to allow the repair of both epimers of NAD(P)HX.</text>
</comment>
<keyword evidence="10 17" id="KW-0520">NAD</keyword>
<keyword evidence="12 17" id="KW-0456">Lyase</keyword>
<dbReference type="AlphaFoldDB" id="A0A0K1Q276"/>
<keyword evidence="8 17" id="KW-0521">NADP</keyword>
<comment type="cofactor">
    <cofactor evidence="17">
        <name>Mg(2+)</name>
        <dbReference type="ChEBI" id="CHEBI:18420"/>
    </cofactor>
</comment>
<evidence type="ECO:0000256" key="14">
    <source>
        <dbReference type="ARBA" id="ARBA00025153"/>
    </source>
</evidence>
<dbReference type="HAMAP" id="MF_01965">
    <property type="entry name" value="NADHX_dehydratase"/>
    <property type="match status" value="1"/>
</dbReference>
<accession>A0A0K1Q276</accession>
<dbReference type="Pfam" id="PF03853">
    <property type="entry name" value="YjeF_N"/>
    <property type="match status" value="1"/>
</dbReference>
<keyword evidence="7 17" id="KW-0067">ATP-binding</keyword>
<evidence type="ECO:0000256" key="15">
    <source>
        <dbReference type="ARBA" id="ARBA00048238"/>
    </source>
</evidence>
<keyword evidence="6 17" id="KW-0547">Nucleotide-binding</keyword>
<keyword evidence="9 18" id="KW-0630">Potassium</keyword>
<comment type="caution">
    <text evidence="18">Lacks conserved residue(s) required for the propagation of feature annotation.</text>
</comment>
<feature type="binding site" evidence="18">
    <location>
        <position position="133"/>
    </location>
    <ligand>
        <name>K(+)</name>
        <dbReference type="ChEBI" id="CHEBI:29103"/>
    </ligand>
</feature>
<comment type="similarity">
    <text evidence="3 19">In the N-terminal section; belongs to the NnrE/AIBP family.</text>
</comment>
<dbReference type="OrthoDB" id="9806925at2"/>
<evidence type="ECO:0000256" key="1">
    <source>
        <dbReference type="ARBA" id="ARBA00000013"/>
    </source>
</evidence>
<protein>
    <recommendedName>
        <fullName evidence="19">Bifunctional NAD(P)H-hydrate repair enzyme</fullName>
    </recommendedName>
    <alternativeName>
        <fullName evidence="19">Nicotinamide nucleotide repair protein</fullName>
    </alternativeName>
    <domain>
        <recommendedName>
            <fullName evidence="19">ADP-dependent (S)-NAD(P)H-hydrate dehydratase</fullName>
            <ecNumber evidence="19">4.2.1.136</ecNumber>
        </recommendedName>
        <alternativeName>
            <fullName evidence="19">ADP-dependent NAD(P)HX dehydratase</fullName>
        </alternativeName>
    </domain>
    <domain>
        <recommendedName>
            <fullName evidence="19">NAD(P)H-hydrate epimerase</fullName>
            <ecNumber evidence="19">5.1.99.6</ecNumber>
        </recommendedName>
    </domain>
</protein>
<feature type="binding site" evidence="17">
    <location>
        <position position="382"/>
    </location>
    <ligand>
        <name>(6S)-NADPHX</name>
        <dbReference type="ChEBI" id="CHEBI:64076"/>
    </ligand>
</feature>
<dbReference type="RefSeq" id="WP_146651288.1">
    <property type="nucleotide sequence ID" value="NZ_CP012333.1"/>
</dbReference>
<dbReference type="PATRIC" id="fig|1391654.3.peg.6669"/>
<dbReference type="Gene3D" id="3.40.50.10260">
    <property type="entry name" value="YjeF N-terminal domain"/>
    <property type="match status" value="1"/>
</dbReference>
<evidence type="ECO:0000259" key="21">
    <source>
        <dbReference type="PROSITE" id="PS51385"/>
    </source>
</evidence>
<comment type="similarity">
    <text evidence="17">Belongs to the NnrD/CARKD family.</text>
</comment>
<evidence type="ECO:0000256" key="19">
    <source>
        <dbReference type="PIRNR" id="PIRNR017184"/>
    </source>
</evidence>
<dbReference type="Pfam" id="PF01256">
    <property type="entry name" value="Carb_kinase"/>
    <property type="match status" value="1"/>
</dbReference>
<comment type="function">
    <text evidence="17">Catalyzes the dehydration of the S-form of NAD(P)HX at the expense of ADP, which is converted to AMP. Together with NAD(P)HX epimerase, which catalyzes the epimerization of the S- and R-forms, the enzyme allows the repair of both epimers of NAD(P)HX, a damaged form of NAD(P)H that is a result of enzymatic or heat-dependent hydration.</text>
</comment>
<evidence type="ECO:0000313" key="22">
    <source>
        <dbReference type="EMBL" id="AKU99910.1"/>
    </source>
</evidence>
<evidence type="ECO:0000256" key="8">
    <source>
        <dbReference type="ARBA" id="ARBA00022857"/>
    </source>
</evidence>
<evidence type="ECO:0000256" key="3">
    <source>
        <dbReference type="ARBA" id="ARBA00006001"/>
    </source>
</evidence>
<comment type="catalytic activity">
    <reaction evidence="15 17 19">
        <text>(6S)-NADHX + ADP = AMP + phosphate + NADH + H(+)</text>
        <dbReference type="Rhea" id="RHEA:32223"/>
        <dbReference type="ChEBI" id="CHEBI:15378"/>
        <dbReference type="ChEBI" id="CHEBI:43474"/>
        <dbReference type="ChEBI" id="CHEBI:57945"/>
        <dbReference type="ChEBI" id="CHEBI:64074"/>
        <dbReference type="ChEBI" id="CHEBI:456215"/>
        <dbReference type="ChEBI" id="CHEBI:456216"/>
        <dbReference type="EC" id="4.2.1.136"/>
    </reaction>
</comment>
<feature type="binding site" evidence="18">
    <location>
        <position position="166"/>
    </location>
    <ligand>
        <name>(6S)-NADPHX</name>
        <dbReference type="ChEBI" id="CHEBI:64076"/>
    </ligand>
</feature>
<dbReference type="NCBIfam" id="TIGR00196">
    <property type="entry name" value="yjeF_cterm"/>
    <property type="match status" value="1"/>
</dbReference>
<dbReference type="Proteomes" id="UP000064967">
    <property type="component" value="Chromosome"/>
</dbReference>
<feature type="domain" description="YjeF C-terminal" evidence="20">
    <location>
        <begin position="231"/>
        <end position="507"/>
    </location>
</feature>
<comment type="catalytic activity">
    <reaction evidence="1 18 19">
        <text>(6R)-NADHX = (6S)-NADHX</text>
        <dbReference type="Rhea" id="RHEA:32215"/>
        <dbReference type="ChEBI" id="CHEBI:64074"/>
        <dbReference type="ChEBI" id="CHEBI:64075"/>
        <dbReference type="EC" id="5.1.99.6"/>
    </reaction>
</comment>
<dbReference type="SUPFAM" id="SSF64153">
    <property type="entry name" value="YjeF N-terminal domain-like"/>
    <property type="match status" value="1"/>
</dbReference>
<dbReference type="EC" id="4.2.1.136" evidence="19"/>
<dbReference type="EC" id="5.1.99.6" evidence="19"/>
<keyword evidence="23" id="KW-1185">Reference proteome</keyword>
<dbReference type="CDD" id="cd01171">
    <property type="entry name" value="YXKO-related"/>
    <property type="match status" value="1"/>
</dbReference>
<organism evidence="22 23">
    <name type="scientific">Labilithrix luteola</name>
    <dbReference type="NCBI Taxonomy" id="1391654"/>
    <lineage>
        <taxon>Bacteria</taxon>
        <taxon>Pseudomonadati</taxon>
        <taxon>Myxococcota</taxon>
        <taxon>Polyangia</taxon>
        <taxon>Polyangiales</taxon>
        <taxon>Labilitrichaceae</taxon>
        <taxon>Labilithrix</taxon>
    </lineage>
</organism>
<comment type="cofactor">
    <cofactor evidence="18 19">
        <name>K(+)</name>
        <dbReference type="ChEBI" id="CHEBI:29103"/>
    </cofactor>
    <text evidence="18 19">Binds 1 potassium ion per subunit.</text>
</comment>
<feature type="domain" description="YjeF N-terminal" evidence="21">
    <location>
        <begin position="10"/>
        <end position="223"/>
    </location>
</feature>
<evidence type="ECO:0000256" key="7">
    <source>
        <dbReference type="ARBA" id="ARBA00022840"/>
    </source>
</evidence>
<name>A0A0K1Q276_9BACT</name>
<evidence type="ECO:0000256" key="11">
    <source>
        <dbReference type="ARBA" id="ARBA00023235"/>
    </source>
</evidence>
<comment type="similarity">
    <text evidence="4 19">In the C-terminal section; belongs to the NnrD/CARKD family.</text>
</comment>
<evidence type="ECO:0000259" key="20">
    <source>
        <dbReference type="PROSITE" id="PS51383"/>
    </source>
</evidence>
<evidence type="ECO:0000256" key="4">
    <source>
        <dbReference type="ARBA" id="ARBA00009524"/>
    </source>
</evidence>
<feature type="binding site" evidence="17">
    <location>
        <position position="448"/>
    </location>
    <ligand>
        <name>AMP</name>
        <dbReference type="ChEBI" id="CHEBI:456215"/>
    </ligand>
</feature>
<proteinExistence type="inferred from homology"/>
<dbReference type="STRING" id="1391654.AKJ09_06574"/>
<feature type="binding site" evidence="18">
    <location>
        <position position="63"/>
    </location>
    <ligand>
        <name>K(+)</name>
        <dbReference type="ChEBI" id="CHEBI:29103"/>
    </ligand>
</feature>
<dbReference type="InterPro" id="IPR029056">
    <property type="entry name" value="Ribokinase-like"/>
</dbReference>
<feature type="binding site" evidence="18">
    <location>
        <position position="169"/>
    </location>
    <ligand>
        <name>K(+)</name>
        <dbReference type="ChEBI" id="CHEBI:29103"/>
    </ligand>
</feature>
<dbReference type="NCBIfam" id="TIGR00197">
    <property type="entry name" value="yjeF_nterm"/>
    <property type="match status" value="1"/>
</dbReference>
<evidence type="ECO:0000256" key="10">
    <source>
        <dbReference type="ARBA" id="ARBA00023027"/>
    </source>
</evidence>
<feature type="binding site" evidence="17">
    <location>
        <position position="266"/>
    </location>
    <ligand>
        <name>(6S)-NADPHX</name>
        <dbReference type="ChEBI" id="CHEBI:64076"/>
    </ligand>
</feature>
<evidence type="ECO:0000313" key="23">
    <source>
        <dbReference type="Proteomes" id="UP000064967"/>
    </source>
</evidence>
<comment type="catalytic activity">
    <reaction evidence="2 18 19">
        <text>(6R)-NADPHX = (6S)-NADPHX</text>
        <dbReference type="Rhea" id="RHEA:32227"/>
        <dbReference type="ChEBI" id="CHEBI:64076"/>
        <dbReference type="ChEBI" id="CHEBI:64077"/>
        <dbReference type="EC" id="5.1.99.6"/>
    </reaction>
</comment>
<comment type="similarity">
    <text evidence="18">Belongs to the NnrE/AIBP family.</text>
</comment>
<evidence type="ECO:0000256" key="18">
    <source>
        <dbReference type="HAMAP-Rule" id="MF_01966"/>
    </source>
</evidence>
<evidence type="ECO:0000256" key="16">
    <source>
        <dbReference type="ARBA" id="ARBA00049209"/>
    </source>
</evidence>
<evidence type="ECO:0000256" key="5">
    <source>
        <dbReference type="ARBA" id="ARBA00022723"/>
    </source>
</evidence>
<dbReference type="GO" id="GO:0005524">
    <property type="term" value="F:ATP binding"/>
    <property type="evidence" value="ECO:0007669"/>
    <property type="project" value="UniProtKB-UniRule"/>
</dbReference>
<dbReference type="InterPro" id="IPR004443">
    <property type="entry name" value="YjeF_N_dom"/>
</dbReference>
<keyword evidence="5 18" id="KW-0479">Metal-binding</keyword>
<reference evidence="22 23" key="1">
    <citation type="submission" date="2015-08" db="EMBL/GenBank/DDBJ databases">
        <authorList>
            <person name="Babu N.S."/>
            <person name="Beckwith C.J."/>
            <person name="Beseler K.G."/>
            <person name="Brison A."/>
            <person name="Carone J.V."/>
            <person name="Caskin T.P."/>
            <person name="Diamond M."/>
            <person name="Durham M.E."/>
            <person name="Foxe J.M."/>
            <person name="Go M."/>
            <person name="Henderson B.A."/>
            <person name="Jones I.B."/>
            <person name="McGettigan J.A."/>
            <person name="Micheletti S.J."/>
            <person name="Nasrallah M.E."/>
            <person name="Ortiz D."/>
            <person name="Piller C.R."/>
            <person name="Privatt S.R."/>
            <person name="Schneider S.L."/>
            <person name="Sharp S."/>
            <person name="Smith T.C."/>
            <person name="Stanton J.D."/>
            <person name="Ullery H.E."/>
            <person name="Wilson R.J."/>
            <person name="Serrano M.G."/>
            <person name="Buck G."/>
            <person name="Lee V."/>
            <person name="Wang Y."/>
            <person name="Carvalho R."/>
            <person name="Voegtly L."/>
            <person name="Shi R."/>
            <person name="Duckworth R."/>
            <person name="Johnson A."/>
            <person name="Loviza R."/>
            <person name="Walstead R."/>
            <person name="Shah Z."/>
            <person name="Kiflezghi M."/>
            <person name="Wade K."/>
            <person name="Ball S.L."/>
            <person name="Bradley K.W."/>
            <person name="Asai D.J."/>
            <person name="Bowman C.A."/>
            <person name="Russell D.A."/>
            <person name="Pope W.H."/>
            <person name="Jacobs-Sera D."/>
            <person name="Hendrix R.W."/>
            <person name="Hatfull G.F."/>
        </authorList>
    </citation>
    <scope>NUCLEOTIDE SEQUENCE [LARGE SCALE GENOMIC DNA]</scope>
    <source>
        <strain evidence="22 23">DSM 27648</strain>
    </source>
</reference>
<comment type="catalytic activity">
    <reaction evidence="16 17 19">
        <text>(6S)-NADPHX + ADP = AMP + phosphate + NADPH + H(+)</text>
        <dbReference type="Rhea" id="RHEA:32235"/>
        <dbReference type="ChEBI" id="CHEBI:15378"/>
        <dbReference type="ChEBI" id="CHEBI:43474"/>
        <dbReference type="ChEBI" id="CHEBI:57783"/>
        <dbReference type="ChEBI" id="CHEBI:64076"/>
        <dbReference type="ChEBI" id="CHEBI:456215"/>
        <dbReference type="ChEBI" id="CHEBI:456216"/>
        <dbReference type="EC" id="4.2.1.136"/>
    </reaction>
</comment>
<dbReference type="GO" id="GO:0046496">
    <property type="term" value="P:nicotinamide nucleotide metabolic process"/>
    <property type="evidence" value="ECO:0007669"/>
    <property type="project" value="UniProtKB-UniRule"/>
</dbReference>